<organism evidence="2">
    <name type="scientific">marine metagenome</name>
    <dbReference type="NCBI Taxonomy" id="408172"/>
    <lineage>
        <taxon>unclassified sequences</taxon>
        <taxon>metagenomes</taxon>
        <taxon>ecological metagenomes</taxon>
    </lineage>
</organism>
<protein>
    <recommendedName>
        <fullName evidence="1">Kazal-like domain-containing protein</fullName>
    </recommendedName>
</protein>
<evidence type="ECO:0000313" key="2">
    <source>
        <dbReference type="EMBL" id="SVA13903.1"/>
    </source>
</evidence>
<dbReference type="PROSITE" id="PS00282">
    <property type="entry name" value="KAZAL_1"/>
    <property type="match status" value="1"/>
</dbReference>
<dbReference type="EMBL" id="UINC01004380">
    <property type="protein sequence ID" value="SVA13903.1"/>
    <property type="molecule type" value="Genomic_DNA"/>
</dbReference>
<reference evidence="2" key="1">
    <citation type="submission" date="2018-05" db="EMBL/GenBank/DDBJ databases">
        <authorList>
            <person name="Lanie J.A."/>
            <person name="Ng W.-L."/>
            <person name="Kazmierczak K.M."/>
            <person name="Andrzejewski T.M."/>
            <person name="Davidsen T.M."/>
            <person name="Wayne K.J."/>
            <person name="Tettelin H."/>
            <person name="Glass J.I."/>
            <person name="Rusch D."/>
            <person name="Podicherti R."/>
            <person name="Tsui H.-C.T."/>
            <person name="Winkler M.E."/>
        </authorList>
    </citation>
    <scope>NUCLEOTIDE SEQUENCE</scope>
</reference>
<gene>
    <name evidence="2" type="ORF">METZ01_LOCUS66757</name>
</gene>
<evidence type="ECO:0000259" key="1">
    <source>
        <dbReference type="PROSITE" id="PS00282"/>
    </source>
</evidence>
<name>A0A381TIW0_9ZZZZ</name>
<proteinExistence type="predicted"/>
<dbReference type="InterPro" id="IPR002350">
    <property type="entry name" value="Kazal_dom"/>
</dbReference>
<feature type="domain" description="Kazal-like" evidence="1">
    <location>
        <begin position="64"/>
        <end position="86"/>
    </location>
</feature>
<accession>A0A381TIW0</accession>
<sequence length="103" mass="12801">MTKSIYIPTDIKNLINDFIPSNIKYKKCDNCDFYDFYTKYNFYECQLCEMDTRKYYCFECSRICVTCDNLYCKYHKLDYHHICIFCNKRNMMRELQGKYTTYY</sequence>
<dbReference type="AlphaFoldDB" id="A0A381TIW0"/>